<evidence type="ECO:0000313" key="4">
    <source>
        <dbReference type="EMBL" id="KAG2385753.1"/>
    </source>
</evidence>
<dbReference type="PANTHER" id="PTHR24113:SF12">
    <property type="entry name" value="RAN GTPASE-ACTIVATING PROTEIN 1"/>
    <property type="match status" value="1"/>
</dbReference>
<dbReference type="Proteomes" id="UP000816034">
    <property type="component" value="Unassembled WGS sequence"/>
</dbReference>
<dbReference type="AlphaFoldDB" id="A0AA88GTI8"/>
<accession>A0AA88GTI8</accession>
<evidence type="ECO:0000313" key="5">
    <source>
        <dbReference type="Proteomes" id="UP000816034"/>
    </source>
</evidence>
<dbReference type="Gene3D" id="3.80.10.10">
    <property type="entry name" value="Ribonuclease Inhibitor"/>
    <property type="match status" value="1"/>
</dbReference>
<keyword evidence="1" id="KW-0343">GTPase activation</keyword>
<gene>
    <name evidence="4" type="ORF">C9374_002902</name>
</gene>
<dbReference type="GeneID" id="68095357"/>
<dbReference type="InterPro" id="IPR001611">
    <property type="entry name" value="Leu-rich_rpt"/>
</dbReference>
<evidence type="ECO:0000256" key="2">
    <source>
        <dbReference type="ARBA" id="ARBA00022614"/>
    </source>
</evidence>
<comment type="caution">
    <text evidence="4">The sequence shown here is derived from an EMBL/GenBank/DDBJ whole genome shotgun (WGS) entry which is preliminary data.</text>
</comment>
<dbReference type="GO" id="GO:0006913">
    <property type="term" value="P:nucleocytoplasmic transport"/>
    <property type="evidence" value="ECO:0007669"/>
    <property type="project" value="TreeGrafter"/>
</dbReference>
<dbReference type="GO" id="GO:0005829">
    <property type="term" value="C:cytosol"/>
    <property type="evidence" value="ECO:0007669"/>
    <property type="project" value="TreeGrafter"/>
</dbReference>
<organism evidence="4 5">
    <name type="scientific">Naegleria lovaniensis</name>
    <name type="common">Amoeba</name>
    <dbReference type="NCBI Taxonomy" id="51637"/>
    <lineage>
        <taxon>Eukaryota</taxon>
        <taxon>Discoba</taxon>
        <taxon>Heterolobosea</taxon>
        <taxon>Tetramitia</taxon>
        <taxon>Eutetramitia</taxon>
        <taxon>Vahlkampfiidae</taxon>
        <taxon>Naegleria</taxon>
    </lineage>
</organism>
<reference evidence="4 5" key="1">
    <citation type="journal article" date="2018" name="BMC Genomics">
        <title>The genome of Naegleria lovaniensis, the basis for a comparative approach to unravel pathogenicity factors of the human pathogenic amoeba N. fowleri.</title>
        <authorList>
            <person name="Liechti N."/>
            <person name="Schurch N."/>
            <person name="Bruggmann R."/>
            <person name="Wittwer M."/>
        </authorList>
    </citation>
    <scope>NUCLEOTIDE SEQUENCE [LARGE SCALE GENOMIC DNA]</scope>
    <source>
        <strain evidence="4 5">ATCC 30569</strain>
    </source>
</reference>
<dbReference type="SMART" id="SM00368">
    <property type="entry name" value="LRR_RI"/>
    <property type="match status" value="4"/>
</dbReference>
<dbReference type="EMBL" id="PYSW02000017">
    <property type="protein sequence ID" value="KAG2385753.1"/>
    <property type="molecule type" value="Genomic_DNA"/>
</dbReference>
<dbReference type="GO" id="GO:0048471">
    <property type="term" value="C:perinuclear region of cytoplasm"/>
    <property type="evidence" value="ECO:0007669"/>
    <property type="project" value="TreeGrafter"/>
</dbReference>
<keyword evidence="2" id="KW-0433">Leucine-rich repeat</keyword>
<protein>
    <submittedName>
        <fullName evidence="4">Uncharacterized protein</fullName>
    </submittedName>
</protein>
<keyword evidence="5" id="KW-1185">Reference proteome</keyword>
<dbReference type="SUPFAM" id="SSF52047">
    <property type="entry name" value="RNI-like"/>
    <property type="match status" value="1"/>
</dbReference>
<evidence type="ECO:0000256" key="1">
    <source>
        <dbReference type="ARBA" id="ARBA00022468"/>
    </source>
</evidence>
<dbReference type="RefSeq" id="XP_044549746.1">
    <property type="nucleotide sequence ID" value="XM_044692371.1"/>
</dbReference>
<dbReference type="GO" id="GO:0031267">
    <property type="term" value="F:small GTPase binding"/>
    <property type="evidence" value="ECO:0007669"/>
    <property type="project" value="TreeGrafter"/>
</dbReference>
<dbReference type="PANTHER" id="PTHR24113">
    <property type="entry name" value="RAN GTPASE-ACTIVATING PROTEIN 1"/>
    <property type="match status" value="1"/>
</dbReference>
<evidence type="ECO:0000256" key="3">
    <source>
        <dbReference type="ARBA" id="ARBA00022737"/>
    </source>
</evidence>
<dbReference type="InterPro" id="IPR027038">
    <property type="entry name" value="RanGap"/>
</dbReference>
<dbReference type="InterPro" id="IPR032675">
    <property type="entry name" value="LRR_dom_sf"/>
</dbReference>
<keyword evidence="3" id="KW-0677">Repeat</keyword>
<proteinExistence type="predicted"/>
<dbReference type="GO" id="GO:0005096">
    <property type="term" value="F:GTPase activator activity"/>
    <property type="evidence" value="ECO:0007669"/>
    <property type="project" value="UniProtKB-KW"/>
</dbReference>
<name>A0AA88GTI8_NAELO</name>
<sequence>MLKIDACQRKDWTNILNELKSIMLMLLYSLHDVTTLVFSDRTKTVLMEDISLIFRYQYPWKKHKLNSPLIDTNDPTVFDQALIHSKSEKKEREYILSKRQHSPSIGNEMEFSPNSPTQISIQYENRYRMYSVEKLKDGSKKFLDSIFQSRYTNILCTHKWPQSFFKPFILSKYMENITTLLMDGNYEVLDGMGSIRLKNVTELDVTNMEPCTIEIIAGVFSNLRSLILNENRMGPLSAKLISESFKHLTKLDLSGNAIGDEGAHHLANSVHLQHLVKLYLINNDIGAQGAICIATSPNLTQLQVLNLCRNSIGPKGIGALASSNNMKNLTELGLSYCSIGHEGAMYICSSISFTNLTSLYLIGNSLTETDISLILQKLKKLKQASLFAKPSLDRK</sequence>
<dbReference type="Pfam" id="PF13516">
    <property type="entry name" value="LRR_6"/>
    <property type="match status" value="4"/>
</dbReference>
<dbReference type="GO" id="GO:0005634">
    <property type="term" value="C:nucleus"/>
    <property type="evidence" value="ECO:0007669"/>
    <property type="project" value="TreeGrafter"/>
</dbReference>